<reference evidence="2 3" key="1">
    <citation type="journal article" date="2000" name="DNA Res.">
        <title>Complete genome structure of the nitrogen-fixing symbiotic bacterium Mesorhizobium loti.</title>
        <authorList>
            <person name="Kaneko T."/>
            <person name="Nakamura Y."/>
            <person name="Sato S."/>
            <person name="Asamizu E."/>
            <person name="Kato T."/>
            <person name="Sasamoto S."/>
            <person name="Watanabe A."/>
            <person name="Idesawa K."/>
            <person name="Ishikawa A."/>
            <person name="Kawashima K."/>
            <person name="Kimura T."/>
            <person name="Kishida Y."/>
            <person name="Kiyokawa C."/>
            <person name="Kohara M."/>
            <person name="Matsumoto M."/>
            <person name="Matsuno A."/>
            <person name="Mochizuki Y."/>
            <person name="Nakayama S."/>
            <person name="Nakazaki N."/>
            <person name="Shimpo S."/>
            <person name="Sugimoto M."/>
            <person name="Takeuchi C."/>
            <person name="Yamada M."/>
            <person name="Tabata S."/>
        </authorList>
    </citation>
    <scope>NUCLEOTIDE SEQUENCE [LARGE SCALE GENOMIC DNA]</scope>
    <source>
        <strain evidence="3">LMG 29417 / CECT 9101 / MAFF 303099</strain>
    </source>
</reference>
<dbReference type="HOGENOM" id="CLU_2993604_0_0_5"/>
<sequence>MVTPSHFSGGLQGPWEAIAGMVRSNLFKRRNLAAICALSAFPPFINFQLINYKFLKF</sequence>
<keyword evidence="1" id="KW-0472">Membrane</keyword>
<dbReference type="EMBL" id="BA000012">
    <property type="protein sequence ID" value="BAB48144.1"/>
    <property type="molecule type" value="Genomic_DNA"/>
</dbReference>
<dbReference type="Proteomes" id="UP000000552">
    <property type="component" value="Chromosome"/>
</dbReference>
<keyword evidence="1" id="KW-1133">Transmembrane helix</keyword>
<evidence type="ECO:0000313" key="2">
    <source>
        <dbReference type="EMBL" id="BAB48144.1"/>
    </source>
</evidence>
<keyword evidence="1" id="KW-0812">Transmembrane</keyword>
<evidence type="ECO:0000256" key="1">
    <source>
        <dbReference type="SAM" id="Phobius"/>
    </source>
</evidence>
<dbReference type="KEGG" id="mlo:msr0584"/>
<gene>
    <name evidence="2" type="ordered locus">msr0584</name>
</gene>
<evidence type="ECO:0000313" key="3">
    <source>
        <dbReference type="Proteomes" id="UP000000552"/>
    </source>
</evidence>
<feature type="transmembrane region" description="Helical" evidence="1">
    <location>
        <begin position="31"/>
        <end position="50"/>
    </location>
</feature>
<organism evidence="2 3">
    <name type="scientific">Mesorhizobium japonicum (strain LMG 29417 / CECT 9101 / MAFF 303099)</name>
    <name type="common">Mesorhizobium loti (strain MAFF 303099)</name>
    <dbReference type="NCBI Taxonomy" id="266835"/>
    <lineage>
        <taxon>Bacteria</taxon>
        <taxon>Pseudomonadati</taxon>
        <taxon>Pseudomonadota</taxon>
        <taxon>Alphaproteobacteria</taxon>
        <taxon>Hyphomicrobiales</taxon>
        <taxon>Phyllobacteriaceae</taxon>
        <taxon>Mesorhizobium</taxon>
    </lineage>
</organism>
<dbReference type="AlphaFoldDB" id="Q98MG9"/>
<accession>Q98MG9</accession>
<protein>
    <submittedName>
        <fullName evidence="2">Msr0584 protein</fullName>
    </submittedName>
</protein>
<name>Q98MG9_RHILO</name>
<proteinExistence type="predicted"/>